<name>A0A5C6Q3V0_9GAMM</name>
<evidence type="ECO:0000256" key="1">
    <source>
        <dbReference type="ARBA" id="ARBA00010643"/>
    </source>
</evidence>
<keyword evidence="5 10" id="KW-0408">Iron</keyword>
<evidence type="ECO:0000256" key="4">
    <source>
        <dbReference type="ARBA" id="ARBA00022723"/>
    </source>
</evidence>
<dbReference type="PANTHER" id="PTHR43342">
    <property type="entry name" value="NADH-QUINONE OXIDOREDUCTASE, E SUBUNIT"/>
    <property type="match status" value="1"/>
</dbReference>
<dbReference type="AlphaFoldDB" id="A0A5C6Q3V0"/>
<dbReference type="PANTHER" id="PTHR43342:SF1">
    <property type="entry name" value="BIFURCATING [FEFE] HYDROGENASE GAMMA SUBUNIT"/>
    <property type="match status" value="1"/>
</dbReference>
<evidence type="ECO:0000256" key="6">
    <source>
        <dbReference type="ARBA" id="ARBA00023014"/>
    </source>
</evidence>
<comment type="similarity">
    <text evidence="1">Belongs to the complex I 24 kDa subunit family.</text>
</comment>
<keyword evidence="6 10" id="KW-0411">Iron-sulfur</keyword>
<dbReference type="InterPro" id="IPR002023">
    <property type="entry name" value="NuoE-like"/>
</dbReference>
<dbReference type="CDD" id="cd03081">
    <property type="entry name" value="TRX_Fd_NuoE_FDH_gamma"/>
    <property type="match status" value="1"/>
</dbReference>
<sequence>MIANSKVESIEQIISEIVEKKVKIPGALLPILHDIQHHFDYIPKAALAIVAQGLQQTEAEIYGVITFYAHFQLNKPGRHTIEICRGEACQAMGSNALEQAVKSQLAVDFGETTADKNFTLEPVYCLGNCACSPSIKVADNVYGRMNSEKFAKLSEQLSLYKISLGEEL</sequence>
<dbReference type="RefSeq" id="WP_146791892.1">
    <property type="nucleotide sequence ID" value="NZ_VOLT01000020.1"/>
</dbReference>
<dbReference type="InterPro" id="IPR028431">
    <property type="entry name" value="NADP_DH_HndA-like"/>
</dbReference>
<feature type="binding site" evidence="10">
    <location>
        <position position="129"/>
    </location>
    <ligand>
        <name>[2Fe-2S] cluster</name>
        <dbReference type="ChEBI" id="CHEBI:190135"/>
    </ligand>
</feature>
<organism evidence="11 12">
    <name type="scientific">Colwellia demingiae</name>
    <dbReference type="NCBI Taxonomy" id="89401"/>
    <lineage>
        <taxon>Bacteria</taxon>
        <taxon>Pseudomonadati</taxon>
        <taxon>Pseudomonadota</taxon>
        <taxon>Gammaproteobacteria</taxon>
        <taxon>Alteromonadales</taxon>
        <taxon>Colwelliaceae</taxon>
        <taxon>Colwellia</taxon>
    </lineage>
</organism>
<feature type="binding site" evidence="10">
    <location>
        <position position="125"/>
    </location>
    <ligand>
        <name>[2Fe-2S] cluster</name>
        <dbReference type="ChEBI" id="CHEBI:190135"/>
    </ligand>
</feature>
<comment type="caution">
    <text evidence="11">The sequence shown here is derived from an EMBL/GenBank/DDBJ whole genome shotgun (WGS) entry which is preliminary data.</text>
</comment>
<dbReference type="GO" id="GO:0046872">
    <property type="term" value="F:metal ion binding"/>
    <property type="evidence" value="ECO:0007669"/>
    <property type="project" value="UniProtKB-KW"/>
</dbReference>
<dbReference type="Proteomes" id="UP000321822">
    <property type="component" value="Unassembled WGS sequence"/>
</dbReference>
<proteinExistence type="inferred from homology"/>
<dbReference type="Gene3D" id="1.10.10.1590">
    <property type="entry name" value="NADH-quinone oxidoreductase subunit E"/>
    <property type="match status" value="1"/>
</dbReference>
<reference evidence="11 12" key="1">
    <citation type="submission" date="2019-07" db="EMBL/GenBank/DDBJ databases">
        <title>Genomes of sea-ice associated Colwellia species.</title>
        <authorList>
            <person name="Bowman J.P."/>
        </authorList>
    </citation>
    <scope>NUCLEOTIDE SEQUENCE [LARGE SCALE GENOMIC DNA]</scope>
    <source>
        <strain evidence="11 12">ACAM 459</strain>
    </source>
</reference>
<dbReference type="SUPFAM" id="SSF52833">
    <property type="entry name" value="Thioredoxin-like"/>
    <property type="match status" value="1"/>
</dbReference>
<comment type="cofactor">
    <cofactor evidence="9">
        <name>[2Fe-2S] cluster</name>
        <dbReference type="ChEBI" id="CHEBI:190135"/>
    </cofactor>
</comment>
<keyword evidence="12" id="KW-1185">Reference proteome</keyword>
<evidence type="ECO:0000256" key="10">
    <source>
        <dbReference type="PIRSR" id="PIRSR000216-1"/>
    </source>
</evidence>
<evidence type="ECO:0000256" key="2">
    <source>
        <dbReference type="ARBA" id="ARBA00019898"/>
    </source>
</evidence>
<keyword evidence="3 10" id="KW-0001">2Fe-2S</keyword>
<keyword evidence="4 10" id="KW-0479">Metal-binding</keyword>
<evidence type="ECO:0000256" key="3">
    <source>
        <dbReference type="ARBA" id="ARBA00022714"/>
    </source>
</evidence>
<dbReference type="GO" id="GO:0051537">
    <property type="term" value="F:2 iron, 2 sulfur cluster binding"/>
    <property type="evidence" value="ECO:0007669"/>
    <property type="project" value="UniProtKB-KW"/>
</dbReference>
<evidence type="ECO:0000256" key="7">
    <source>
        <dbReference type="ARBA" id="ARBA00031580"/>
    </source>
</evidence>
<feature type="binding site" evidence="10">
    <location>
        <position position="84"/>
    </location>
    <ligand>
        <name>[2Fe-2S] cluster</name>
        <dbReference type="ChEBI" id="CHEBI:190135"/>
    </ligand>
</feature>
<dbReference type="PIRSF" id="PIRSF000216">
    <property type="entry name" value="NADH_DH_24kDa"/>
    <property type="match status" value="1"/>
</dbReference>
<dbReference type="Pfam" id="PF01257">
    <property type="entry name" value="2Fe-2S_thioredx"/>
    <property type="match status" value="1"/>
</dbReference>
<feature type="binding site" evidence="10">
    <location>
        <position position="89"/>
    </location>
    <ligand>
        <name>[2Fe-2S] cluster</name>
        <dbReference type="ChEBI" id="CHEBI:190135"/>
    </ligand>
</feature>
<dbReference type="InterPro" id="IPR041921">
    <property type="entry name" value="NuoE_N"/>
</dbReference>
<comment type="cofactor">
    <cofactor evidence="10">
        <name>[2Fe-2S] cluster</name>
        <dbReference type="ChEBI" id="CHEBI:190135"/>
    </cofactor>
    <text evidence="10">Binds 1 [2Fe-2S] cluster.</text>
</comment>
<evidence type="ECO:0000313" key="11">
    <source>
        <dbReference type="EMBL" id="TWX63543.1"/>
    </source>
</evidence>
<dbReference type="GO" id="GO:0016491">
    <property type="term" value="F:oxidoreductase activity"/>
    <property type="evidence" value="ECO:0007669"/>
    <property type="project" value="InterPro"/>
</dbReference>
<dbReference type="OrthoDB" id="9807941at2"/>
<evidence type="ECO:0000256" key="5">
    <source>
        <dbReference type="ARBA" id="ARBA00023004"/>
    </source>
</evidence>
<evidence type="ECO:0000256" key="9">
    <source>
        <dbReference type="ARBA" id="ARBA00034078"/>
    </source>
</evidence>
<accession>A0A5C6Q3V0</accession>
<evidence type="ECO:0000256" key="8">
    <source>
        <dbReference type="ARBA" id="ARBA00032788"/>
    </source>
</evidence>
<gene>
    <name evidence="11" type="ORF">ESZ36_22015</name>
</gene>
<dbReference type="NCBIfam" id="NF004638">
    <property type="entry name" value="PRK05988.1"/>
    <property type="match status" value="1"/>
</dbReference>
<dbReference type="EMBL" id="VOLT01000020">
    <property type="protein sequence ID" value="TWX63543.1"/>
    <property type="molecule type" value="Genomic_DNA"/>
</dbReference>
<dbReference type="InterPro" id="IPR036249">
    <property type="entry name" value="Thioredoxin-like_sf"/>
</dbReference>
<evidence type="ECO:0000313" key="12">
    <source>
        <dbReference type="Proteomes" id="UP000321822"/>
    </source>
</evidence>
<dbReference type="Gene3D" id="3.40.30.10">
    <property type="entry name" value="Glutaredoxin"/>
    <property type="match status" value="1"/>
</dbReference>
<protein>
    <recommendedName>
        <fullName evidence="2">NADH-quinone oxidoreductase subunit E</fullName>
    </recommendedName>
    <alternativeName>
        <fullName evidence="7">NADH dehydrogenase I subunit E</fullName>
    </alternativeName>
    <alternativeName>
        <fullName evidence="8">NDH-1 subunit E</fullName>
    </alternativeName>
</protein>